<keyword evidence="6" id="KW-0479">Metal-binding</keyword>
<dbReference type="PANTHER" id="PTHR11575:SF6">
    <property type="entry name" value="2',3'-CYCLIC-NUCLEOTIDE 2'-PHOSPHODIESTERASE_3'-NUCLEOTIDASE"/>
    <property type="match status" value="1"/>
</dbReference>
<keyword evidence="7" id="KW-0732">Signal</keyword>
<comment type="catalytic activity">
    <reaction evidence="1">
        <text>a ribonucleoside 3'-phosphate + H2O = a ribonucleoside + phosphate</text>
        <dbReference type="Rhea" id="RHEA:10144"/>
        <dbReference type="ChEBI" id="CHEBI:13197"/>
        <dbReference type="ChEBI" id="CHEBI:15377"/>
        <dbReference type="ChEBI" id="CHEBI:18254"/>
        <dbReference type="ChEBI" id="CHEBI:43474"/>
        <dbReference type="EC" id="3.1.3.6"/>
    </reaction>
</comment>
<dbReference type="Proteomes" id="UP001524587">
    <property type="component" value="Unassembled WGS sequence"/>
</dbReference>
<dbReference type="InterPro" id="IPR036907">
    <property type="entry name" value="5'-Nucleotdase_C_sf"/>
</dbReference>
<dbReference type="InterPro" id="IPR041827">
    <property type="entry name" value="CpdB_N"/>
</dbReference>
<evidence type="ECO:0000259" key="12">
    <source>
        <dbReference type="Pfam" id="PF00149"/>
    </source>
</evidence>
<comment type="subcellular location">
    <subcellularLocation>
        <location evidence="4">Cell envelope</location>
    </subcellularLocation>
</comment>
<evidence type="ECO:0000256" key="6">
    <source>
        <dbReference type="ARBA" id="ARBA00022723"/>
    </source>
</evidence>
<dbReference type="Gene3D" id="3.90.780.10">
    <property type="entry name" value="5'-Nucleotidase, C-terminal domain"/>
    <property type="match status" value="1"/>
</dbReference>
<evidence type="ECO:0000256" key="2">
    <source>
        <dbReference type="ARBA" id="ARBA00001730"/>
    </source>
</evidence>
<dbReference type="PRINTS" id="PR01607">
    <property type="entry name" value="APYRASEFAMLY"/>
</dbReference>
<reference evidence="14 15" key="1">
    <citation type="submission" date="2022-06" db="EMBL/GenBank/DDBJ databases">
        <title>Endosaccharibacter gen. nov., sp. nov., endophytic bacteria isolated from sugarcane.</title>
        <authorList>
            <person name="Pitiwittayakul N."/>
            <person name="Yukphan P."/>
            <person name="Charoenyingcharoen P."/>
            <person name="Tanasupawat S."/>
        </authorList>
    </citation>
    <scope>NUCLEOTIDE SEQUENCE [LARGE SCALE GENOMIC DNA]</scope>
    <source>
        <strain evidence="14 15">KSS8</strain>
    </source>
</reference>
<evidence type="ECO:0000256" key="4">
    <source>
        <dbReference type="ARBA" id="ARBA00004196"/>
    </source>
</evidence>
<gene>
    <name evidence="14" type="ORF">NFI95_15240</name>
</gene>
<dbReference type="NCBIfam" id="NF006938">
    <property type="entry name" value="PRK09420.1"/>
    <property type="match status" value="1"/>
</dbReference>
<evidence type="ECO:0000256" key="11">
    <source>
        <dbReference type="RuleBase" id="RU362119"/>
    </source>
</evidence>
<evidence type="ECO:0000256" key="7">
    <source>
        <dbReference type="ARBA" id="ARBA00022729"/>
    </source>
</evidence>
<feature type="domain" description="Calcineurin-like phosphoesterase" evidence="12">
    <location>
        <begin position="10"/>
        <end position="245"/>
    </location>
</feature>
<dbReference type="PANTHER" id="PTHR11575">
    <property type="entry name" value="5'-NUCLEOTIDASE-RELATED"/>
    <property type="match status" value="1"/>
</dbReference>
<dbReference type="PROSITE" id="PS00786">
    <property type="entry name" value="5_NUCLEOTIDASE_2"/>
    <property type="match status" value="1"/>
</dbReference>
<evidence type="ECO:0000313" key="15">
    <source>
        <dbReference type="Proteomes" id="UP001524587"/>
    </source>
</evidence>
<dbReference type="InterPro" id="IPR006179">
    <property type="entry name" value="5_nucleotidase/apyrase"/>
</dbReference>
<dbReference type="Pfam" id="PF00149">
    <property type="entry name" value="Metallophos"/>
    <property type="match status" value="1"/>
</dbReference>
<comment type="cofactor">
    <cofactor evidence="3">
        <name>a divalent metal cation</name>
        <dbReference type="ChEBI" id="CHEBI:60240"/>
    </cofactor>
</comment>
<evidence type="ECO:0000256" key="10">
    <source>
        <dbReference type="ARBA" id="ARBA00023268"/>
    </source>
</evidence>
<feature type="domain" description="5'-Nucleotidase C-terminal" evidence="13">
    <location>
        <begin position="344"/>
        <end position="536"/>
    </location>
</feature>
<dbReference type="InterPro" id="IPR006146">
    <property type="entry name" value="5'-Nucleotdase_CS"/>
</dbReference>
<name>A0ABT1WA87_9PROT</name>
<dbReference type="SUPFAM" id="SSF55816">
    <property type="entry name" value="5'-nucleotidase (syn. UDP-sugar hydrolase), C-terminal domain"/>
    <property type="match status" value="1"/>
</dbReference>
<keyword evidence="9 11" id="KW-0378">Hydrolase</keyword>
<dbReference type="RefSeq" id="WP_422865289.1">
    <property type="nucleotide sequence ID" value="NZ_JAMSKV010000016.1"/>
</dbReference>
<evidence type="ECO:0000259" key="13">
    <source>
        <dbReference type="Pfam" id="PF02872"/>
    </source>
</evidence>
<evidence type="ECO:0000256" key="3">
    <source>
        <dbReference type="ARBA" id="ARBA00001968"/>
    </source>
</evidence>
<dbReference type="EMBL" id="JAMSKV010000016">
    <property type="protein sequence ID" value="MCQ8279799.1"/>
    <property type="molecule type" value="Genomic_DNA"/>
</dbReference>
<accession>A0ABT1WA87</accession>
<dbReference type="Gene3D" id="3.60.21.10">
    <property type="match status" value="1"/>
</dbReference>
<proteinExistence type="inferred from homology"/>
<protein>
    <submittedName>
        <fullName evidence="14">Bifunctional 2',3'-cyclic-nucleotide 2'-phosphodiesterase/3'-nucleotidase</fullName>
    </submittedName>
</protein>
<dbReference type="InterPro" id="IPR008334">
    <property type="entry name" value="5'-Nucleotdase_C"/>
</dbReference>
<evidence type="ECO:0000256" key="8">
    <source>
        <dbReference type="ARBA" id="ARBA00022741"/>
    </source>
</evidence>
<keyword evidence="10" id="KW-0511">Multifunctional enzyme</keyword>
<dbReference type="SUPFAM" id="SSF56300">
    <property type="entry name" value="Metallo-dependent phosphatases"/>
    <property type="match status" value="1"/>
</dbReference>
<comment type="caution">
    <text evidence="14">The sequence shown here is derived from an EMBL/GenBank/DDBJ whole genome shotgun (WGS) entry which is preliminary data.</text>
</comment>
<dbReference type="Pfam" id="PF02872">
    <property type="entry name" value="5_nucleotid_C"/>
    <property type="match status" value="1"/>
</dbReference>
<dbReference type="CDD" id="cd07410">
    <property type="entry name" value="MPP_CpdB_N"/>
    <property type="match status" value="1"/>
</dbReference>
<dbReference type="InterPro" id="IPR029052">
    <property type="entry name" value="Metallo-depent_PP-like"/>
</dbReference>
<keyword evidence="8 11" id="KW-0547">Nucleotide-binding</keyword>
<evidence type="ECO:0000256" key="5">
    <source>
        <dbReference type="ARBA" id="ARBA00006654"/>
    </source>
</evidence>
<sequence length="621" mass="66697">MNADAVSVSLRVLETSDLHMFVYDYDYYNARQDNSVGLAKVATLIAQARREVPNSVLFDNGDIIQGNPLGDYMALPGHLNGRDGHPMFRAMNRLGYDGATLGNHEFNYGLDFLHNAMKTASFPFVCANVTLPGGGTLLPPTMVIERKVTDTEGRPHTLRIGLIGLVTPQIMVWDRAHLQGKVQAGDIVGTARTLVPALRKSCDLLIALCHSGIAGGAPVAGAENAALQLATVPGIDVILTGHAHRVFPGPDYAGIDGADVVRGRLGGVPAVMPGFWGSHLGVVDLSLRRDGAGRWSVEDAQVEARPIYRREGRQAIPLVVDDRAILDAARPEHEATLRWMDQPVGRTTVPINTFLSVIGNDAALSLINQAQLWYAAPLVAGTPYAHLPLLSAASPFKAGGSGPDSFVDIPAGPMDMKDIANLYMFANTVCVVKLNGAELRDWLERSVNLFAQVDPTQDAPQPLLAPQPATYLFDTIAGLRYEVDLTQPARFDRDGKLCAATAHRITALSHDGRPVQPEDEFLVVTNNYRAAGGGGFAGTGGDHVVLNAPDLARDVLIRFVTQAHSVSPTPEPIWHFKPFPKPVSLVFNGNAETANHLDGRGDIRRLGDGEGGFVRYALTVA</sequence>
<evidence type="ECO:0000256" key="1">
    <source>
        <dbReference type="ARBA" id="ARBA00000527"/>
    </source>
</evidence>
<organism evidence="14 15">
    <name type="scientific">Endosaccharibacter trunci</name>
    <dbReference type="NCBI Taxonomy" id="2812733"/>
    <lineage>
        <taxon>Bacteria</taxon>
        <taxon>Pseudomonadati</taxon>
        <taxon>Pseudomonadota</taxon>
        <taxon>Alphaproteobacteria</taxon>
        <taxon>Acetobacterales</taxon>
        <taxon>Acetobacteraceae</taxon>
        <taxon>Endosaccharibacter</taxon>
    </lineage>
</organism>
<comment type="catalytic activity">
    <reaction evidence="2">
        <text>a nucleoside 2',3'-cyclic phosphate + H2O = a nucleoside 3'-phosphate + H(+)</text>
        <dbReference type="Rhea" id="RHEA:19621"/>
        <dbReference type="ChEBI" id="CHEBI:15377"/>
        <dbReference type="ChEBI" id="CHEBI:15378"/>
        <dbReference type="ChEBI" id="CHEBI:66949"/>
        <dbReference type="ChEBI" id="CHEBI:66954"/>
        <dbReference type="EC" id="3.1.4.16"/>
    </reaction>
</comment>
<comment type="similarity">
    <text evidence="5 11">Belongs to the 5'-nucleotidase family.</text>
</comment>
<keyword evidence="15" id="KW-1185">Reference proteome</keyword>
<evidence type="ECO:0000256" key="9">
    <source>
        <dbReference type="ARBA" id="ARBA00022801"/>
    </source>
</evidence>
<evidence type="ECO:0000313" key="14">
    <source>
        <dbReference type="EMBL" id="MCQ8279799.1"/>
    </source>
</evidence>
<dbReference type="InterPro" id="IPR004843">
    <property type="entry name" value="Calcineurin-like_PHP"/>
</dbReference>